<reference evidence="6" key="1">
    <citation type="submission" date="2016-09" db="EMBL/GenBank/DDBJ databases">
        <authorList>
            <person name="Gulvik C.A."/>
        </authorList>
    </citation>
    <scope>NUCLEOTIDE SEQUENCE [LARGE SCALE GENOMIC DNA]</scope>
    <source>
        <strain evidence="6">LMG 26306</strain>
    </source>
</reference>
<keyword evidence="2" id="KW-0472">Membrane</keyword>
<dbReference type="EMBL" id="MIKB01000012">
    <property type="protein sequence ID" value="OEG17328.1"/>
    <property type="molecule type" value="Genomic_DNA"/>
</dbReference>
<evidence type="ECO:0000313" key="5">
    <source>
        <dbReference type="EMBL" id="OEG17328.1"/>
    </source>
</evidence>
<dbReference type="InterPro" id="IPR010317">
    <property type="entry name" value="WxLIP_PGBD"/>
</dbReference>
<keyword evidence="6" id="KW-1185">Reference proteome</keyword>
<dbReference type="STRING" id="903983.BCR23_04340"/>
<protein>
    <submittedName>
        <fullName evidence="5">Uncharacterized protein</fullName>
    </submittedName>
</protein>
<proteinExistence type="predicted"/>
<dbReference type="Pfam" id="PF11797">
    <property type="entry name" value="WxLIP_HBD"/>
    <property type="match status" value="1"/>
</dbReference>
<keyword evidence="2" id="KW-1133">Transmembrane helix</keyword>
<feature type="domain" description="WxL Interacting Protein host binding" evidence="4">
    <location>
        <begin position="153"/>
        <end position="290"/>
    </location>
</feature>
<organism evidence="5 6">
    <name type="scientific">Enterococcus quebecensis</name>
    <dbReference type="NCBI Taxonomy" id="903983"/>
    <lineage>
        <taxon>Bacteria</taxon>
        <taxon>Bacillati</taxon>
        <taxon>Bacillota</taxon>
        <taxon>Bacilli</taxon>
        <taxon>Lactobacillales</taxon>
        <taxon>Enterococcaceae</taxon>
        <taxon>Enterococcus</taxon>
    </lineage>
</organism>
<feature type="region of interest" description="Disordered" evidence="1">
    <location>
        <begin position="335"/>
        <end position="354"/>
    </location>
</feature>
<evidence type="ECO:0000259" key="3">
    <source>
        <dbReference type="Pfam" id="PF06030"/>
    </source>
</evidence>
<dbReference type="Pfam" id="PF06030">
    <property type="entry name" value="WxLIP_PGBD"/>
    <property type="match status" value="1"/>
</dbReference>
<evidence type="ECO:0000313" key="6">
    <source>
        <dbReference type="Proteomes" id="UP000094764"/>
    </source>
</evidence>
<keyword evidence="2" id="KW-0812">Transmembrane</keyword>
<evidence type="ECO:0000256" key="2">
    <source>
        <dbReference type="SAM" id="Phobius"/>
    </source>
</evidence>
<name>A0A1E5GX76_9ENTE</name>
<evidence type="ECO:0000259" key="4">
    <source>
        <dbReference type="Pfam" id="PF11797"/>
    </source>
</evidence>
<feature type="transmembrane region" description="Helical" evidence="2">
    <location>
        <begin position="305"/>
        <end position="328"/>
    </location>
</feature>
<comment type="caution">
    <text evidence="5">The sequence shown here is derived from an EMBL/GenBank/DDBJ whole genome shotgun (WGS) entry which is preliminary data.</text>
</comment>
<dbReference type="Proteomes" id="UP000094764">
    <property type="component" value="Unassembled WGS sequence"/>
</dbReference>
<sequence>MGVVISSFFVTSVFVYAEDQETFAGFTADVKLPENQYTKEVTYFDLKMTPSQIQELEVVLTNTSSKEIIIIPSVNRAQTNRAGVVTYSVKSKEKSAGLMYNIEDIITISEKEIVLKAKEEYKLTLQVKMPKQSFEGILAGGLYLYNKTTAKTEGNIKNHFAREIGLILRTTDNSKEILGDLALKKVKSDQENARNVISLLLENAQPSYLSDVNFKGTVTKEGAEAPVLTLDKKNVSIAPNSTFDLPIPLNGKPFEAGSYVFKGTANQKERNWRFEKKFQITSEEAKSYNQKDVSIKKENIFENRLVLVLIGLLSLLLLLLLFLLFRMYKKKQARKKRMEQRRKKKKKRKNVLKK</sequence>
<dbReference type="AlphaFoldDB" id="A0A1E5GX76"/>
<dbReference type="InterPro" id="IPR021759">
    <property type="entry name" value="WxLIP_HBD"/>
</dbReference>
<gene>
    <name evidence="5" type="ORF">BCR23_04340</name>
</gene>
<evidence type="ECO:0000256" key="1">
    <source>
        <dbReference type="SAM" id="MobiDB-lite"/>
    </source>
</evidence>
<feature type="domain" description="WxL Interacting Protein peptidoglycan binding" evidence="3">
    <location>
        <begin position="26"/>
        <end position="144"/>
    </location>
</feature>
<accession>A0A1E5GX76</accession>